<gene>
    <name evidence="3" type="ORF">M9Y10_017510</name>
    <name evidence="2" type="ORF">M9Y10_036101</name>
</gene>
<dbReference type="InterPro" id="IPR053235">
    <property type="entry name" value="Ser_Thr_kinase"/>
</dbReference>
<dbReference type="InterPro" id="IPR000719">
    <property type="entry name" value="Prot_kinase_dom"/>
</dbReference>
<accession>A0ABR2HTS2</accession>
<dbReference type="Gene3D" id="3.30.200.20">
    <property type="entry name" value="Phosphorylase Kinase, domain 1"/>
    <property type="match status" value="1"/>
</dbReference>
<organism evidence="3 4">
    <name type="scientific">Tritrichomonas musculus</name>
    <dbReference type="NCBI Taxonomy" id="1915356"/>
    <lineage>
        <taxon>Eukaryota</taxon>
        <taxon>Metamonada</taxon>
        <taxon>Parabasalia</taxon>
        <taxon>Tritrichomonadida</taxon>
        <taxon>Tritrichomonadidae</taxon>
        <taxon>Tritrichomonas</taxon>
    </lineage>
</organism>
<evidence type="ECO:0000313" key="2">
    <source>
        <dbReference type="EMBL" id="KAK8834116.1"/>
    </source>
</evidence>
<feature type="domain" description="Protein kinase" evidence="1">
    <location>
        <begin position="199"/>
        <end position="468"/>
    </location>
</feature>
<dbReference type="SUPFAM" id="SSF56112">
    <property type="entry name" value="Protein kinase-like (PK-like)"/>
    <property type="match status" value="1"/>
</dbReference>
<comment type="caution">
    <text evidence="3">The sequence shown here is derived from an EMBL/GenBank/DDBJ whole genome shotgun (WGS) entry which is preliminary data.</text>
</comment>
<dbReference type="Gene3D" id="1.10.510.10">
    <property type="entry name" value="Transferase(Phosphotransferase) domain 1"/>
    <property type="match status" value="1"/>
</dbReference>
<proteinExistence type="predicted"/>
<dbReference type="Pfam" id="PF00069">
    <property type="entry name" value="Pkinase"/>
    <property type="match status" value="1"/>
</dbReference>
<protein>
    <recommendedName>
        <fullName evidence="1">Protein kinase domain-containing protein</fullName>
    </recommendedName>
</protein>
<sequence>MNDKLSLYRLDENGGYSPIDIKNNIKTFREFEDKKFFVLRDLQDFVFTFKKIELHLTQPFIPEIETVYFLIDKCISDMIGIPSDRIRMISNNEEVDENELICNLISEKKKFKIELRDNQIKVPFLRERNTSQNIINQATVPTRKLRSKTLNFPEKMDPLQSFMLDSMIDESKESIENIEDFVNKGNQNVFIYQDDESIYELIEKIHEGSISSLFKIKNTETDEFMCKKVIRIRSNLEFNDLKNSMKEFDIRNYVNHPCICKLIKFNPIEYISNEMNEEITTVVFFFEYLDLKLIDYLKVIKNDPTKKAKIVLEIAHTMAYLHKRGIIFCDLNVDNIMIDSNFNVKIIDFHHAQINKSIENDVSIMNDPMSIGFGTLAFMSPEMINEDEYGFKADTYSFGIVLYFIYFGCLPKQNMKDKMSGKTFPLPKESDSASSLVLDLISKCVAFNPSQRPTFKEILNDVRMNSYLFSKGVDDALLSRRDLELIGYLQKTPNL</sequence>
<dbReference type="PROSITE" id="PS50011">
    <property type="entry name" value="PROTEIN_KINASE_DOM"/>
    <property type="match status" value="1"/>
</dbReference>
<dbReference type="InterPro" id="IPR011009">
    <property type="entry name" value="Kinase-like_dom_sf"/>
</dbReference>
<dbReference type="PANTHER" id="PTHR24361">
    <property type="entry name" value="MITOGEN-ACTIVATED KINASE KINASE KINASE"/>
    <property type="match status" value="1"/>
</dbReference>
<dbReference type="EMBL" id="JAPFFF010000023">
    <property type="protein sequence ID" value="KAK8852525.1"/>
    <property type="molecule type" value="Genomic_DNA"/>
</dbReference>
<dbReference type="Proteomes" id="UP001470230">
    <property type="component" value="Unassembled WGS sequence"/>
</dbReference>
<evidence type="ECO:0000313" key="3">
    <source>
        <dbReference type="EMBL" id="KAK8852525.1"/>
    </source>
</evidence>
<name>A0ABR2HTS2_9EUKA</name>
<dbReference type="EMBL" id="JAPFFF010000502">
    <property type="protein sequence ID" value="KAK8834116.1"/>
    <property type="molecule type" value="Genomic_DNA"/>
</dbReference>
<reference evidence="3 4" key="1">
    <citation type="submission" date="2024-04" db="EMBL/GenBank/DDBJ databases">
        <title>Tritrichomonas musculus Genome.</title>
        <authorList>
            <person name="Alves-Ferreira E."/>
            <person name="Grigg M."/>
            <person name="Lorenzi H."/>
            <person name="Galac M."/>
        </authorList>
    </citation>
    <scope>NUCLEOTIDE SEQUENCE [LARGE SCALE GENOMIC DNA]</scope>
    <source>
        <strain evidence="3 4">EAF2021</strain>
    </source>
</reference>
<keyword evidence="4" id="KW-1185">Reference proteome</keyword>
<evidence type="ECO:0000313" key="4">
    <source>
        <dbReference type="Proteomes" id="UP001470230"/>
    </source>
</evidence>
<evidence type="ECO:0000259" key="1">
    <source>
        <dbReference type="PROSITE" id="PS50011"/>
    </source>
</evidence>